<organism evidence="3 4">
    <name type="scientific">Candidatus Uhrbacteria bacterium CG10_big_fil_rev_8_21_14_0_10_48_16</name>
    <dbReference type="NCBI Taxonomy" id="1975038"/>
    <lineage>
        <taxon>Bacteria</taxon>
        <taxon>Candidatus Uhriibacteriota</taxon>
    </lineage>
</organism>
<dbReference type="Pfam" id="PF01569">
    <property type="entry name" value="PAP2"/>
    <property type="match status" value="1"/>
</dbReference>
<feature type="transmembrane region" description="Helical" evidence="1">
    <location>
        <begin position="58"/>
        <end position="79"/>
    </location>
</feature>
<accession>A0A2M8LH31</accession>
<dbReference type="CDD" id="cd01610">
    <property type="entry name" value="PAP2_like"/>
    <property type="match status" value="1"/>
</dbReference>
<evidence type="ECO:0000256" key="1">
    <source>
        <dbReference type="SAM" id="Phobius"/>
    </source>
</evidence>
<feature type="transmembrane region" description="Helical" evidence="1">
    <location>
        <begin position="117"/>
        <end position="139"/>
    </location>
</feature>
<keyword evidence="1" id="KW-1133">Transmembrane helix</keyword>
<evidence type="ECO:0000259" key="2">
    <source>
        <dbReference type="SMART" id="SM00014"/>
    </source>
</evidence>
<comment type="caution">
    <text evidence="3">The sequence shown here is derived from an EMBL/GenBank/DDBJ whole genome shotgun (WGS) entry which is preliminary data.</text>
</comment>
<dbReference type="EMBL" id="PFEU01000014">
    <property type="protein sequence ID" value="PJE76759.1"/>
    <property type="molecule type" value="Genomic_DNA"/>
</dbReference>
<dbReference type="Proteomes" id="UP000231436">
    <property type="component" value="Unassembled WGS sequence"/>
</dbReference>
<dbReference type="InterPro" id="IPR036938">
    <property type="entry name" value="PAP2/HPO_sf"/>
</dbReference>
<dbReference type="Gene3D" id="1.20.144.10">
    <property type="entry name" value="Phosphatidic acid phosphatase type 2/haloperoxidase"/>
    <property type="match status" value="1"/>
</dbReference>
<dbReference type="InterPro" id="IPR000326">
    <property type="entry name" value="PAP2/HPO"/>
</dbReference>
<dbReference type="PANTHER" id="PTHR14969">
    <property type="entry name" value="SPHINGOSINE-1-PHOSPHATE PHOSPHOHYDROLASE"/>
    <property type="match status" value="1"/>
</dbReference>
<feature type="transmembrane region" description="Helical" evidence="1">
    <location>
        <begin position="151"/>
        <end position="173"/>
    </location>
</feature>
<evidence type="ECO:0000313" key="3">
    <source>
        <dbReference type="EMBL" id="PJE76759.1"/>
    </source>
</evidence>
<keyword evidence="1" id="KW-0812">Transmembrane</keyword>
<feature type="transmembrane region" description="Helical" evidence="1">
    <location>
        <begin position="24"/>
        <end position="46"/>
    </location>
</feature>
<name>A0A2M8LH31_9BACT</name>
<dbReference type="PANTHER" id="PTHR14969:SF13">
    <property type="entry name" value="AT30094P"/>
    <property type="match status" value="1"/>
</dbReference>
<dbReference type="SMART" id="SM00014">
    <property type="entry name" value="acidPPc"/>
    <property type="match status" value="1"/>
</dbReference>
<evidence type="ECO:0000313" key="4">
    <source>
        <dbReference type="Proteomes" id="UP000231436"/>
    </source>
</evidence>
<sequence>MNIDHKLSHAFFNATKKHWLSRHIAVAASTHLIWLMIGILIAVTSWDVEKGFVPGDDMVFTLALLLPAWGVTALISKFVNRERPYLETKQKPLIDPFVHTASFPSAHATFAFSMTALSYLFVPSLLPYLFVAGIVVALGRVATGVHFFTDVLFGALVGIGVTSYATAIIMVLLGN</sequence>
<dbReference type="SUPFAM" id="SSF48317">
    <property type="entry name" value="Acid phosphatase/Vanadium-dependent haloperoxidase"/>
    <property type="match status" value="1"/>
</dbReference>
<proteinExistence type="predicted"/>
<keyword evidence="1" id="KW-0472">Membrane</keyword>
<reference evidence="4" key="1">
    <citation type="submission" date="2017-09" db="EMBL/GenBank/DDBJ databases">
        <title>Depth-based differentiation of microbial function through sediment-hosted aquifers and enrichment of novel symbionts in the deep terrestrial subsurface.</title>
        <authorList>
            <person name="Probst A.J."/>
            <person name="Ladd B."/>
            <person name="Jarett J.K."/>
            <person name="Geller-Mcgrath D.E."/>
            <person name="Sieber C.M.K."/>
            <person name="Emerson J.B."/>
            <person name="Anantharaman K."/>
            <person name="Thomas B.C."/>
            <person name="Malmstrom R."/>
            <person name="Stieglmeier M."/>
            <person name="Klingl A."/>
            <person name="Woyke T."/>
            <person name="Ryan C.M."/>
            <person name="Banfield J.F."/>
        </authorList>
    </citation>
    <scope>NUCLEOTIDE SEQUENCE [LARGE SCALE GENOMIC DNA]</scope>
</reference>
<gene>
    <name evidence="3" type="ORF">COV05_02915</name>
</gene>
<protein>
    <recommendedName>
        <fullName evidence="2">Phosphatidic acid phosphatase type 2/haloperoxidase domain-containing protein</fullName>
    </recommendedName>
</protein>
<feature type="domain" description="Phosphatidic acid phosphatase type 2/haloperoxidase" evidence="2">
    <location>
        <begin position="60"/>
        <end position="166"/>
    </location>
</feature>
<dbReference type="AlphaFoldDB" id="A0A2M8LH31"/>